<dbReference type="GO" id="GO:0008270">
    <property type="term" value="F:zinc ion binding"/>
    <property type="evidence" value="ECO:0007669"/>
    <property type="project" value="UniProtKB-KW"/>
</dbReference>
<feature type="compositionally biased region" description="Low complexity" evidence="5">
    <location>
        <begin position="455"/>
        <end position="474"/>
    </location>
</feature>
<dbReference type="InterPro" id="IPR007527">
    <property type="entry name" value="Znf_SWIM"/>
</dbReference>
<evidence type="ECO:0000256" key="2">
    <source>
        <dbReference type="ARBA" id="ARBA00022771"/>
    </source>
</evidence>
<keyword evidence="3" id="KW-0862">Zinc</keyword>
<reference evidence="7" key="1">
    <citation type="submission" date="2019-10" db="EMBL/GenBank/DDBJ databases">
        <authorList>
            <person name="Zhang R."/>
            <person name="Pan Y."/>
            <person name="Wang J."/>
            <person name="Ma R."/>
            <person name="Yu S."/>
        </authorList>
    </citation>
    <scope>NUCLEOTIDE SEQUENCE</scope>
    <source>
        <strain evidence="7">LA-IB0</strain>
        <tissue evidence="7">Leaf</tissue>
    </source>
</reference>
<sequence length="520" mass="59093">MYLEHIDNTGNVQSQVESSGVTDENESGIWENLEPLGEQGGQGNTEMGYDWGLDEELEPVEPIEPECWEAGEHKATDSDDSDFYDSDYDLEEDDILFEMNVDPGVEDVGGEDKGKGKRISGEGVEGGYVTEDVYARMQFEEGDEDCAGSGDELYSLCGSDEEPQMKFPKFYPRSEIKNALWAAARAIRIEELGRRIEELKEIDELAYDWLVKNPPKQWSRSHFNPFPKCDILLNNMCECFNALILDARGKHIIPMFESIRTILMLMMQLNREKAGNWESVICAKIRDLLVKNMKQAGECIPMRSDEWNFKIKGPFDQHTFNVLDMICSCRRWELTSIPCSHAISAIWCRNENLEIYVHKVYTIDAYKQCYEKAIPSVNGPELWHISQLEPLLPPKYKEVVDLGRPQRLRRIELDEPPPGILQTKLRGVPRRKNKCKMCGGMGHNSKGCRTKKMNEQQNEQGQGQGNAQTQENTTDVGQGQDNATTMPHDPLAAEASTASQSINSQDLAKRRQKLHAQIKM</sequence>
<accession>A0AAV6XSE2</accession>
<evidence type="ECO:0000256" key="4">
    <source>
        <dbReference type="PROSITE-ProRule" id="PRU00325"/>
    </source>
</evidence>
<evidence type="ECO:0000256" key="5">
    <source>
        <dbReference type="SAM" id="MobiDB-lite"/>
    </source>
</evidence>
<evidence type="ECO:0000313" key="7">
    <source>
        <dbReference type="EMBL" id="KAG8382028.1"/>
    </source>
</evidence>
<evidence type="ECO:0000256" key="3">
    <source>
        <dbReference type="ARBA" id="ARBA00022833"/>
    </source>
</evidence>
<dbReference type="PANTHER" id="PTHR31973:SF191">
    <property type="entry name" value="OS05G0489400 PROTEIN"/>
    <property type="match status" value="1"/>
</dbReference>
<feature type="region of interest" description="Disordered" evidence="5">
    <location>
        <begin position="1"/>
        <end position="23"/>
    </location>
</feature>
<dbReference type="Proteomes" id="UP000826271">
    <property type="component" value="Unassembled WGS sequence"/>
</dbReference>
<feature type="compositionally biased region" description="Polar residues" evidence="5">
    <location>
        <begin position="496"/>
        <end position="506"/>
    </location>
</feature>
<comment type="caution">
    <text evidence="7">The sequence shown here is derived from an EMBL/GenBank/DDBJ whole genome shotgun (WGS) entry which is preliminary data.</text>
</comment>
<dbReference type="AlphaFoldDB" id="A0AAV6XSE2"/>
<dbReference type="InterPro" id="IPR006564">
    <property type="entry name" value="Znf_PMZ"/>
</dbReference>
<keyword evidence="8" id="KW-1185">Reference proteome</keyword>
<gene>
    <name evidence="7" type="ORF">BUALT_Bualt05G0033800</name>
</gene>
<evidence type="ECO:0000259" key="6">
    <source>
        <dbReference type="PROSITE" id="PS50966"/>
    </source>
</evidence>
<evidence type="ECO:0000256" key="1">
    <source>
        <dbReference type="ARBA" id="ARBA00022723"/>
    </source>
</evidence>
<dbReference type="PROSITE" id="PS50966">
    <property type="entry name" value="ZF_SWIM"/>
    <property type="match status" value="1"/>
</dbReference>
<feature type="compositionally biased region" description="Basic residues" evidence="5">
    <location>
        <begin position="510"/>
        <end position="520"/>
    </location>
</feature>
<feature type="compositionally biased region" description="Polar residues" evidence="5">
    <location>
        <begin position="475"/>
        <end position="485"/>
    </location>
</feature>
<feature type="compositionally biased region" description="Polar residues" evidence="5">
    <location>
        <begin position="8"/>
        <end position="22"/>
    </location>
</feature>
<proteinExistence type="predicted"/>
<dbReference type="Pfam" id="PF04434">
    <property type="entry name" value="SWIM"/>
    <property type="match status" value="1"/>
</dbReference>
<keyword evidence="1" id="KW-0479">Metal-binding</keyword>
<keyword evidence="2 4" id="KW-0863">Zinc-finger</keyword>
<feature type="domain" description="SWIM-type" evidence="6">
    <location>
        <begin position="309"/>
        <end position="350"/>
    </location>
</feature>
<evidence type="ECO:0000313" key="8">
    <source>
        <dbReference type="Proteomes" id="UP000826271"/>
    </source>
</evidence>
<dbReference type="EMBL" id="WHWC01000005">
    <property type="protein sequence ID" value="KAG8382028.1"/>
    <property type="molecule type" value="Genomic_DNA"/>
</dbReference>
<protein>
    <recommendedName>
        <fullName evidence="6">SWIM-type domain-containing protein</fullName>
    </recommendedName>
</protein>
<feature type="region of interest" description="Disordered" evidence="5">
    <location>
        <begin position="443"/>
        <end position="520"/>
    </location>
</feature>
<name>A0AAV6XSE2_9LAMI</name>
<dbReference type="PANTHER" id="PTHR31973">
    <property type="entry name" value="POLYPROTEIN, PUTATIVE-RELATED"/>
    <property type="match status" value="1"/>
</dbReference>
<organism evidence="7 8">
    <name type="scientific">Buddleja alternifolia</name>
    <dbReference type="NCBI Taxonomy" id="168488"/>
    <lineage>
        <taxon>Eukaryota</taxon>
        <taxon>Viridiplantae</taxon>
        <taxon>Streptophyta</taxon>
        <taxon>Embryophyta</taxon>
        <taxon>Tracheophyta</taxon>
        <taxon>Spermatophyta</taxon>
        <taxon>Magnoliopsida</taxon>
        <taxon>eudicotyledons</taxon>
        <taxon>Gunneridae</taxon>
        <taxon>Pentapetalae</taxon>
        <taxon>asterids</taxon>
        <taxon>lamiids</taxon>
        <taxon>Lamiales</taxon>
        <taxon>Scrophulariaceae</taxon>
        <taxon>Buddlejeae</taxon>
        <taxon>Buddleja</taxon>
    </lineage>
</organism>
<dbReference type="SMART" id="SM00575">
    <property type="entry name" value="ZnF_PMZ"/>
    <property type="match status" value="1"/>
</dbReference>